<gene>
    <name evidence="1" type="ORF">ADL29_39130</name>
</gene>
<sequence>MTLQHSRHSDIGFDARYPCADRCEGQRRFACAGAYFQSPGTVAQRREVQDLLDQLPGIAGPSGVVLLGVVPEEVTA</sequence>
<keyword evidence="2" id="KW-1185">Reference proteome</keyword>
<accession>A0A0N0XRK2</accession>
<name>A0A0N0XRK2_9ACTN</name>
<comment type="caution">
    <text evidence="1">The sequence shown here is derived from an EMBL/GenBank/DDBJ whole genome shotgun (WGS) entry which is preliminary data.</text>
</comment>
<dbReference type="PATRIC" id="fig|66876.3.peg.8589"/>
<organism evidence="1 2">
    <name type="scientific">Streptomyces chattanoogensis</name>
    <dbReference type="NCBI Taxonomy" id="66876"/>
    <lineage>
        <taxon>Bacteria</taxon>
        <taxon>Bacillati</taxon>
        <taxon>Actinomycetota</taxon>
        <taxon>Actinomycetes</taxon>
        <taxon>Kitasatosporales</taxon>
        <taxon>Streptomycetaceae</taxon>
        <taxon>Streptomyces</taxon>
    </lineage>
</organism>
<proteinExistence type="predicted"/>
<dbReference type="AlphaFoldDB" id="A0A0N0XRK2"/>
<evidence type="ECO:0000313" key="2">
    <source>
        <dbReference type="Proteomes" id="UP000037982"/>
    </source>
</evidence>
<dbReference type="Proteomes" id="UP000037982">
    <property type="component" value="Unassembled WGS sequence"/>
</dbReference>
<dbReference type="EMBL" id="LGKG01000207">
    <property type="protein sequence ID" value="KPC58455.1"/>
    <property type="molecule type" value="Genomic_DNA"/>
</dbReference>
<protein>
    <submittedName>
        <fullName evidence="1">Uncharacterized protein</fullName>
    </submittedName>
</protein>
<reference evidence="2" key="1">
    <citation type="submission" date="2015-07" db="EMBL/GenBank/DDBJ databases">
        <authorList>
            <person name="Ju K.-S."/>
            <person name="Doroghazi J.R."/>
            <person name="Metcalf W.W."/>
        </authorList>
    </citation>
    <scope>NUCLEOTIDE SEQUENCE [LARGE SCALE GENOMIC DNA]</scope>
    <source>
        <strain evidence="2">NRRL ISP-5002</strain>
    </source>
</reference>
<evidence type="ECO:0000313" key="1">
    <source>
        <dbReference type="EMBL" id="KPC58455.1"/>
    </source>
</evidence>